<dbReference type="EMBL" id="CT867998">
    <property type="protein sequence ID" value="CAK58680.1"/>
    <property type="molecule type" value="Genomic_DNA"/>
</dbReference>
<dbReference type="KEGG" id="ptm:GSPATT00029307001"/>
<feature type="transmembrane region" description="Helical" evidence="1">
    <location>
        <begin position="137"/>
        <end position="156"/>
    </location>
</feature>
<name>A0BJG3_PARTE</name>
<protein>
    <recommendedName>
        <fullName evidence="4">Phorbol-ester/DAG-type domain-containing protein</fullName>
    </recommendedName>
</protein>
<evidence type="ECO:0000313" key="3">
    <source>
        <dbReference type="Proteomes" id="UP000000600"/>
    </source>
</evidence>
<dbReference type="InParanoid" id="A0BJG3"/>
<keyword evidence="1" id="KW-0812">Transmembrane</keyword>
<keyword evidence="3" id="KW-1185">Reference proteome</keyword>
<reference evidence="2 3" key="1">
    <citation type="journal article" date="2006" name="Nature">
        <title>Global trends of whole-genome duplications revealed by the ciliate Paramecium tetraurelia.</title>
        <authorList>
            <consortium name="Genoscope"/>
            <person name="Aury J.-M."/>
            <person name="Jaillon O."/>
            <person name="Duret L."/>
            <person name="Noel B."/>
            <person name="Jubin C."/>
            <person name="Porcel B.M."/>
            <person name="Segurens B."/>
            <person name="Daubin V."/>
            <person name="Anthouard V."/>
            <person name="Aiach N."/>
            <person name="Arnaiz O."/>
            <person name="Billaut A."/>
            <person name="Beisson J."/>
            <person name="Blanc I."/>
            <person name="Bouhouche K."/>
            <person name="Camara F."/>
            <person name="Duharcourt S."/>
            <person name="Guigo R."/>
            <person name="Gogendeau D."/>
            <person name="Katinka M."/>
            <person name="Keller A.-M."/>
            <person name="Kissmehl R."/>
            <person name="Klotz C."/>
            <person name="Koll F."/>
            <person name="Le Moue A."/>
            <person name="Lepere C."/>
            <person name="Malinsky S."/>
            <person name="Nowacki M."/>
            <person name="Nowak J.K."/>
            <person name="Plattner H."/>
            <person name="Poulain J."/>
            <person name="Ruiz F."/>
            <person name="Serrano V."/>
            <person name="Zagulski M."/>
            <person name="Dessen P."/>
            <person name="Betermier M."/>
            <person name="Weissenbach J."/>
            <person name="Scarpelli C."/>
            <person name="Schachter V."/>
            <person name="Sperling L."/>
            <person name="Meyer E."/>
            <person name="Cohen J."/>
            <person name="Wincker P."/>
        </authorList>
    </citation>
    <scope>NUCLEOTIDE SEQUENCE [LARGE SCALE GENOMIC DNA]</scope>
    <source>
        <strain evidence="2 3">Stock d4-2</strain>
    </source>
</reference>
<dbReference type="RefSeq" id="XP_001426078.1">
    <property type="nucleotide sequence ID" value="XM_001426041.1"/>
</dbReference>
<keyword evidence="1" id="KW-1133">Transmembrane helix</keyword>
<sequence>MQKQCRICNKKHKLNLKGILSYPKHLLFGTIPNYFRRVTQKLNEKQTQQVSLSDTHICYIINQDICGECWTFMYQGFQCQKCNTYNYHCTQEIKICFLCNVVYCQNCFRRVDLFSQNGLCTFCQFHQSQSANSMRQLLSLFFAFMFPCLAFKYLVSKLVKTFETIQYTQSQKIICVSSFVIMFPLIYCICLIGFAIMLIAKVIKSIILLLKKNYIQKRVAE</sequence>
<keyword evidence="1" id="KW-0472">Membrane</keyword>
<evidence type="ECO:0000313" key="2">
    <source>
        <dbReference type="EMBL" id="CAK58680.1"/>
    </source>
</evidence>
<gene>
    <name evidence="2" type="ORF">GSPATT00029307001</name>
</gene>
<evidence type="ECO:0008006" key="4">
    <source>
        <dbReference type="Google" id="ProtNLM"/>
    </source>
</evidence>
<dbReference type="GeneID" id="5011862"/>
<feature type="transmembrane region" description="Helical" evidence="1">
    <location>
        <begin position="176"/>
        <end position="203"/>
    </location>
</feature>
<dbReference type="Proteomes" id="UP000000600">
    <property type="component" value="Unassembled WGS sequence"/>
</dbReference>
<evidence type="ECO:0000256" key="1">
    <source>
        <dbReference type="SAM" id="Phobius"/>
    </source>
</evidence>
<dbReference type="OrthoDB" id="299992at2759"/>
<dbReference type="AlphaFoldDB" id="A0BJG3"/>
<dbReference type="HOGENOM" id="CLU_1323146_0_0_1"/>
<organism evidence="2 3">
    <name type="scientific">Paramecium tetraurelia</name>
    <dbReference type="NCBI Taxonomy" id="5888"/>
    <lineage>
        <taxon>Eukaryota</taxon>
        <taxon>Sar</taxon>
        <taxon>Alveolata</taxon>
        <taxon>Ciliophora</taxon>
        <taxon>Intramacronucleata</taxon>
        <taxon>Oligohymenophorea</taxon>
        <taxon>Peniculida</taxon>
        <taxon>Parameciidae</taxon>
        <taxon>Paramecium</taxon>
    </lineage>
</organism>
<accession>A0BJG3</accession>
<dbReference type="OMA" id="YCICLIG"/>
<proteinExistence type="predicted"/>